<name>A0A7R7WV41_ASPKA</name>
<proteinExistence type="predicted"/>
<gene>
    <name evidence="1" type="ORF">AKAW2_30549S</name>
</gene>
<accession>A0A7R7WV41</accession>
<sequence>MRASLTRAHAASSLLLHPPPHPTSSLFLLPFCLIPLSSWLFLATTTRGLSFLPHLDSSFLSGHSSISLPPSPPPLSSLGAGVQPRRWYLINYFPLFHNVPFRGCVPFWAG</sequence>
<dbReference type="GeneID" id="64958555"/>
<protein>
    <submittedName>
        <fullName evidence="1">Uncharacterized protein</fullName>
    </submittedName>
</protein>
<dbReference type="RefSeq" id="XP_041540996.1">
    <property type="nucleotide sequence ID" value="XM_041687075.1"/>
</dbReference>
<reference evidence="1" key="1">
    <citation type="submission" date="2021-01" db="EMBL/GenBank/DDBJ databases">
        <authorList>
            <consortium name="Aspergillus luchuensis mut. kawachii IFO 4304 genome sequencing consortium"/>
            <person name="Kazuki M."/>
            <person name="Futagami T."/>
        </authorList>
    </citation>
    <scope>NUCLEOTIDE SEQUENCE</scope>
    <source>
        <strain evidence="1">IFO 4308</strain>
    </source>
</reference>
<dbReference type="EMBL" id="AP024427">
    <property type="protein sequence ID" value="BCR97230.1"/>
    <property type="molecule type" value="Genomic_DNA"/>
</dbReference>
<evidence type="ECO:0000313" key="1">
    <source>
        <dbReference type="EMBL" id="BCR97230.1"/>
    </source>
</evidence>
<dbReference type="KEGG" id="aluc:AKAW2_30549S"/>
<organism evidence="1 2">
    <name type="scientific">Aspergillus kawachii</name>
    <name type="common">White koji mold</name>
    <name type="synonym">Aspergillus awamori var. kawachi</name>
    <dbReference type="NCBI Taxonomy" id="1069201"/>
    <lineage>
        <taxon>Eukaryota</taxon>
        <taxon>Fungi</taxon>
        <taxon>Dikarya</taxon>
        <taxon>Ascomycota</taxon>
        <taxon>Pezizomycotina</taxon>
        <taxon>Eurotiomycetes</taxon>
        <taxon>Eurotiomycetidae</taxon>
        <taxon>Eurotiales</taxon>
        <taxon>Aspergillaceae</taxon>
        <taxon>Aspergillus</taxon>
        <taxon>Aspergillus subgen. Circumdati</taxon>
    </lineage>
</organism>
<reference evidence="1" key="2">
    <citation type="submission" date="2021-02" db="EMBL/GenBank/DDBJ databases">
        <title>Aspergillus luchuensis mut. kawachii IFO 4304 genome sequence.</title>
        <authorList>
            <person name="Mori K."/>
            <person name="Kadooka C."/>
            <person name="Goto M."/>
            <person name="Futagami T."/>
        </authorList>
    </citation>
    <scope>NUCLEOTIDE SEQUENCE</scope>
    <source>
        <strain evidence="1">IFO 4308</strain>
    </source>
</reference>
<keyword evidence="2" id="KW-1185">Reference proteome</keyword>
<evidence type="ECO:0000313" key="2">
    <source>
        <dbReference type="Proteomes" id="UP000661280"/>
    </source>
</evidence>
<dbReference type="AlphaFoldDB" id="A0A7R7WV41"/>
<dbReference type="Proteomes" id="UP000661280">
    <property type="component" value="Chromosome 3"/>
</dbReference>